<comment type="caution">
    <text evidence="1">The sequence shown here is derived from an EMBL/GenBank/DDBJ whole genome shotgun (WGS) entry which is preliminary data.</text>
</comment>
<sequence length="112" mass="13288">MLYRPVVQHLYDVERQRITSPADVTMRLQRLEKPEDWPAELLEEMWGSVPPSLLQQYPDYPPFYRKLAEFVGVDKDELVVGAGIEDFIRGLFWLCCEPGRIYRRRREVVAFT</sequence>
<name>A0A0F9DHG1_9ZZZZ</name>
<reference evidence="1" key="1">
    <citation type="journal article" date="2015" name="Nature">
        <title>Complex archaea that bridge the gap between prokaryotes and eukaryotes.</title>
        <authorList>
            <person name="Spang A."/>
            <person name="Saw J.H."/>
            <person name="Jorgensen S.L."/>
            <person name="Zaremba-Niedzwiedzka K."/>
            <person name="Martijn J."/>
            <person name="Lind A.E."/>
            <person name="van Eijk R."/>
            <person name="Schleper C."/>
            <person name="Guy L."/>
            <person name="Ettema T.J."/>
        </authorList>
    </citation>
    <scope>NUCLEOTIDE SEQUENCE</scope>
</reference>
<dbReference type="SUPFAM" id="SSF53383">
    <property type="entry name" value="PLP-dependent transferases"/>
    <property type="match status" value="1"/>
</dbReference>
<dbReference type="AlphaFoldDB" id="A0A0F9DHG1"/>
<protein>
    <submittedName>
        <fullName evidence="1">Uncharacterized protein</fullName>
    </submittedName>
</protein>
<dbReference type="InterPro" id="IPR015424">
    <property type="entry name" value="PyrdxlP-dep_Trfase"/>
</dbReference>
<organism evidence="1">
    <name type="scientific">marine sediment metagenome</name>
    <dbReference type="NCBI Taxonomy" id="412755"/>
    <lineage>
        <taxon>unclassified sequences</taxon>
        <taxon>metagenomes</taxon>
        <taxon>ecological metagenomes</taxon>
    </lineage>
</organism>
<accession>A0A0F9DHG1</accession>
<feature type="non-terminal residue" evidence="1">
    <location>
        <position position="112"/>
    </location>
</feature>
<proteinExistence type="predicted"/>
<gene>
    <name evidence="1" type="ORF">LCGC14_2199030</name>
</gene>
<dbReference type="EMBL" id="LAZR01028932">
    <property type="protein sequence ID" value="KKL61069.1"/>
    <property type="molecule type" value="Genomic_DNA"/>
</dbReference>
<evidence type="ECO:0000313" key="1">
    <source>
        <dbReference type="EMBL" id="KKL61069.1"/>
    </source>
</evidence>